<protein>
    <submittedName>
        <fullName evidence="1">Uncharacterized protein</fullName>
    </submittedName>
</protein>
<evidence type="ECO:0000313" key="1">
    <source>
        <dbReference type="EMBL" id="RYC29292.1"/>
    </source>
</evidence>
<name>A0A4Q2TYV3_9HYPH</name>
<dbReference type="RefSeq" id="WP_129229607.1">
    <property type="nucleotide sequence ID" value="NZ_QYBB01000058.1"/>
</dbReference>
<organism evidence="1 2">
    <name type="scientific">Lichenibacterium minor</name>
    <dbReference type="NCBI Taxonomy" id="2316528"/>
    <lineage>
        <taxon>Bacteria</taxon>
        <taxon>Pseudomonadati</taxon>
        <taxon>Pseudomonadota</taxon>
        <taxon>Alphaproteobacteria</taxon>
        <taxon>Hyphomicrobiales</taxon>
        <taxon>Lichenihabitantaceae</taxon>
        <taxon>Lichenibacterium</taxon>
    </lineage>
</organism>
<dbReference type="Proteomes" id="UP000290759">
    <property type="component" value="Unassembled WGS sequence"/>
</dbReference>
<evidence type="ECO:0000313" key="2">
    <source>
        <dbReference type="Proteomes" id="UP000290759"/>
    </source>
</evidence>
<sequence length="122" mass="13364">MSAVQIRDDEHAEIELRILVALYDAWPNRLDVRPGEVYRPGGRYTTPNDAPPVMRQLLAGRVDGHLGDIGLVNGKLTATMRARLDDTDARGAPWIARARAVIIEGCEPVTGHASEVREGLRG</sequence>
<reference evidence="1 2" key="2">
    <citation type="submission" date="2019-02" db="EMBL/GenBank/DDBJ databases">
        <title>'Lichenibacterium ramalinii' gen. nov. sp. nov., 'Lichenibacterium minor' gen. nov. sp. nov.</title>
        <authorList>
            <person name="Pankratov T."/>
        </authorList>
    </citation>
    <scope>NUCLEOTIDE SEQUENCE [LARGE SCALE GENOMIC DNA]</scope>
    <source>
        <strain evidence="1 2">RmlP026</strain>
    </source>
</reference>
<proteinExistence type="predicted"/>
<keyword evidence="2" id="KW-1185">Reference proteome</keyword>
<dbReference type="AlphaFoldDB" id="A0A4Q2TYV3"/>
<gene>
    <name evidence="1" type="ORF">D3273_24590</name>
</gene>
<accession>A0A4Q2TYV3</accession>
<comment type="caution">
    <text evidence="1">The sequence shown here is derived from an EMBL/GenBank/DDBJ whole genome shotgun (WGS) entry which is preliminary data.</text>
</comment>
<reference evidence="1 2" key="1">
    <citation type="submission" date="2018-12" db="EMBL/GenBank/DDBJ databases">
        <authorList>
            <person name="Grouzdev D.S."/>
            <person name="Krutkina M.S."/>
        </authorList>
    </citation>
    <scope>NUCLEOTIDE SEQUENCE [LARGE SCALE GENOMIC DNA]</scope>
    <source>
        <strain evidence="1 2">RmlP026</strain>
    </source>
</reference>
<dbReference type="EMBL" id="QYBB01000058">
    <property type="protein sequence ID" value="RYC29292.1"/>
    <property type="molecule type" value="Genomic_DNA"/>
</dbReference>